<feature type="compositionally biased region" description="Basic and acidic residues" evidence="2">
    <location>
        <begin position="1016"/>
        <end position="1036"/>
    </location>
</feature>
<feature type="region of interest" description="Disordered" evidence="2">
    <location>
        <begin position="1"/>
        <end position="29"/>
    </location>
</feature>
<feature type="compositionally biased region" description="Polar residues" evidence="2">
    <location>
        <begin position="90"/>
        <end position="110"/>
    </location>
</feature>
<evidence type="ECO:0000313" key="4">
    <source>
        <dbReference type="Proteomes" id="UP001590950"/>
    </source>
</evidence>
<keyword evidence="1" id="KW-0175">Coiled coil</keyword>
<feature type="region of interest" description="Disordered" evidence="2">
    <location>
        <begin position="937"/>
        <end position="1036"/>
    </location>
</feature>
<feature type="region of interest" description="Disordered" evidence="2">
    <location>
        <begin position="246"/>
        <end position="269"/>
    </location>
</feature>
<feature type="compositionally biased region" description="Basic and acidic residues" evidence="2">
    <location>
        <begin position="58"/>
        <end position="70"/>
    </location>
</feature>
<feature type="region of interest" description="Disordered" evidence="2">
    <location>
        <begin position="130"/>
        <end position="149"/>
    </location>
</feature>
<sequence>MEDQEDYNQVARVPEATDHPCQPGPIKLNLLTRPLSSHEDLDAGFSFTKAKPRQQLDFSRKPKQSTDTHANEASTSLPPAAEALPFRTSPPASNITKPTQSKISATNPPKQASHEVTLLAVPFPNVYSPAPSEHVSTAEDPTACVGSPPSKLPINEASTSAEDTLGGPNSNEVNHTHHQYIHETYHAQRSSPRGTSHNPEHFTQETYDALGCFVNEIPHHSENAPQKPTTMRSRPSLAAIPASRVTKNRKKKVTVQGNNGGAVTSHRFLPTGETNEDMLLLLMNRIRQDRRERDATQAALEASNRQCQMFAALSSDLDARLHDTTKLCSEKEAQLSKIKAARPGWETKIKKLSEYVQGLTNDHNRLRDDARNIREQSSIIFKEKKCLHDALQEMSQMTTEQGSKSRKLVIEARRDLEMLQRKVQHQQSDIHNKQELLVAERAHNIQLEGQISDFAAGAARHEYLAGLLLGHRDVITRKIDEFLEKADFSKAATPGESQDHLRLMLEQCLTVLTNLKVHDAAKPDKYDKLQDSMRGYFDSITQSIESCAQNSTTMIADHQQLASLMQEQLRDLRSKLAADINFNEQLMDLREVKATLRERLQGTDSALRDARVESIALKQKVEDQQRKILTLEADVAQKRDSTEEVVTLLRLQELDSQNKVLQQSIAGLQTENVSLLEQMQQMKAKRSPVDNKLSHATKQVIILQSEKEKFEKKEASTLKLSLERLQEDRQHEAAFADRLRARVADLEKQNIEQTATNESLREELAGNNEDIKAKDGYIEHLHAREKGPQAAQDKQPQQSPTGPRSELISSAPGPSRSTHFTIRALSAVLEDSQPDGPLNNVEEPVTEADLDLLSVSPPARTEISRIPNPSLQQNGKTTGNRVQIFRSLKEQPKNTHLACSGPDRMDGASSGQHKFNVSTIPSNNAVPKTVELKYQAGALQPPARGSAVTPRGVVKDPREGKRDASGAGFNDAGKGPVSKRARSSMTRAVTVIADSQSPPHSSSNRTRTQTKTTKKASKDNQMKNRFSQELRRSVDR</sequence>
<feature type="coiled-coil region" evidence="1">
    <location>
        <begin position="409"/>
        <end position="436"/>
    </location>
</feature>
<keyword evidence="4" id="KW-1185">Reference proteome</keyword>
<feature type="compositionally biased region" description="Low complexity" evidence="2">
    <location>
        <begin position="1001"/>
        <end position="1011"/>
    </location>
</feature>
<organism evidence="3 4">
    <name type="scientific">Stereocaulon virgatum</name>
    <dbReference type="NCBI Taxonomy" id="373712"/>
    <lineage>
        <taxon>Eukaryota</taxon>
        <taxon>Fungi</taxon>
        <taxon>Dikarya</taxon>
        <taxon>Ascomycota</taxon>
        <taxon>Pezizomycotina</taxon>
        <taxon>Lecanoromycetes</taxon>
        <taxon>OSLEUM clade</taxon>
        <taxon>Lecanoromycetidae</taxon>
        <taxon>Lecanorales</taxon>
        <taxon>Lecanorineae</taxon>
        <taxon>Stereocaulaceae</taxon>
        <taxon>Stereocaulon</taxon>
    </lineage>
</organism>
<feature type="coiled-coil region" evidence="1">
    <location>
        <begin position="607"/>
        <end position="763"/>
    </location>
</feature>
<protein>
    <submittedName>
        <fullName evidence="3">Uncharacterized protein</fullName>
    </submittedName>
</protein>
<comment type="caution">
    <text evidence="3">The sequence shown here is derived from an EMBL/GenBank/DDBJ whole genome shotgun (WGS) entry which is preliminary data.</text>
</comment>
<feature type="compositionally biased region" description="Basic and acidic residues" evidence="2">
    <location>
        <begin position="953"/>
        <end position="964"/>
    </location>
</feature>
<dbReference type="EMBL" id="JBEFKJ010000008">
    <property type="protein sequence ID" value="KAL2044661.1"/>
    <property type="molecule type" value="Genomic_DNA"/>
</dbReference>
<evidence type="ECO:0000256" key="2">
    <source>
        <dbReference type="SAM" id="MobiDB-lite"/>
    </source>
</evidence>
<proteinExistence type="predicted"/>
<feature type="region of interest" description="Disordered" evidence="2">
    <location>
        <begin position="43"/>
        <end position="112"/>
    </location>
</feature>
<gene>
    <name evidence="3" type="ORF">N7G274_002435</name>
</gene>
<feature type="compositionally biased region" description="Polar residues" evidence="2">
    <location>
        <begin position="983"/>
        <end position="1000"/>
    </location>
</feature>
<dbReference type="Proteomes" id="UP001590950">
    <property type="component" value="Unassembled WGS sequence"/>
</dbReference>
<evidence type="ECO:0000313" key="3">
    <source>
        <dbReference type="EMBL" id="KAL2044661.1"/>
    </source>
</evidence>
<reference evidence="3 4" key="1">
    <citation type="submission" date="2024-09" db="EMBL/GenBank/DDBJ databases">
        <title>Rethinking Asexuality: The Enigmatic Case of Functional Sexual Genes in Lepraria (Stereocaulaceae).</title>
        <authorList>
            <person name="Doellman M."/>
            <person name="Sun Y."/>
            <person name="Barcenas-Pena A."/>
            <person name="Lumbsch H.T."/>
            <person name="Grewe F."/>
        </authorList>
    </citation>
    <scope>NUCLEOTIDE SEQUENCE [LARGE SCALE GENOMIC DNA]</scope>
    <source>
        <strain evidence="3 4">Mercado 3170</strain>
    </source>
</reference>
<feature type="region of interest" description="Disordered" evidence="2">
    <location>
        <begin position="785"/>
        <end position="817"/>
    </location>
</feature>
<name>A0ABR4AII4_9LECA</name>
<feature type="compositionally biased region" description="Polar residues" evidence="2">
    <location>
        <begin position="792"/>
        <end position="802"/>
    </location>
</feature>
<evidence type="ECO:0000256" key="1">
    <source>
        <dbReference type="SAM" id="Coils"/>
    </source>
</evidence>
<accession>A0ABR4AII4</accession>
<feature type="coiled-coil region" evidence="1">
    <location>
        <begin position="349"/>
        <end position="376"/>
    </location>
</feature>